<dbReference type="PANTHER" id="PTHR44991">
    <property type="entry name" value="IMMUNOGLOBULIN SUPERFAMILY MEMBER 5"/>
    <property type="match status" value="1"/>
</dbReference>
<organism evidence="3 4">
    <name type="scientific">Acacia crassicarpa</name>
    <name type="common">northern wattle</name>
    <dbReference type="NCBI Taxonomy" id="499986"/>
    <lineage>
        <taxon>Eukaryota</taxon>
        <taxon>Viridiplantae</taxon>
        <taxon>Streptophyta</taxon>
        <taxon>Embryophyta</taxon>
        <taxon>Tracheophyta</taxon>
        <taxon>Spermatophyta</taxon>
        <taxon>Magnoliopsida</taxon>
        <taxon>eudicotyledons</taxon>
        <taxon>Gunneridae</taxon>
        <taxon>Pentapetalae</taxon>
        <taxon>rosids</taxon>
        <taxon>fabids</taxon>
        <taxon>Fabales</taxon>
        <taxon>Fabaceae</taxon>
        <taxon>Caesalpinioideae</taxon>
        <taxon>mimosoid clade</taxon>
        <taxon>Acacieae</taxon>
        <taxon>Acacia</taxon>
    </lineage>
</organism>
<dbReference type="PROSITE" id="PS50188">
    <property type="entry name" value="B302_SPRY"/>
    <property type="match status" value="1"/>
</dbReference>
<dbReference type="PROSITE" id="PS51257">
    <property type="entry name" value="PROKAR_LIPOPROTEIN"/>
    <property type="match status" value="1"/>
</dbReference>
<dbReference type="InterPro" id="IPR001870">
    <property type="entry name" value="B30.2/SPRY"/>
</dbReference>
<protein>
    <recommendedName>
        <fullName evidence="2">B30.2/SPRY domain-containing protein</fullName>
    </recommendedName>
</protein>
<dbReference type="PANTHER" id="PTHR44991:SF1">
    <property type="entry name" value="IMMUNOGLOBULIN SUPERFAMILY MEMBER 5"/>
    <property type="match status" value="1"/>
</dbReference>
<reference evidence="3" key="1">
    <citation type="submission" date="2023-10" db="EMBL/GenBank/DDBJ databases">
        <title>Chromosome-level genome of the transformable northern wattle, Acacia crassicarpa.</title>
        <authorList>
            <person name="Massaro I."/>
            <person name="Sinha N.R."/>
            <person name="Poethig S."/>
            <person name="Leichty A.R."/>
        </authorList>
    </citation>
    <scope>NUCLEOTIDE SEQUENCE</scope>
    <source>
        <strain evidence="3">Acra3RX</strain>
        <tissue evidence="3">Leaf</tissue>
    </source>
</reference>
<evidence type="ECO:0000259" key="2">
    <source>
        <dbReference type="PROSITE" id="PS50188"/>
    </source>
</evidence>
<comment type="caution">
    <text evidence="3">The sequence shown here is derived from an EMBL/GenBank/DDBJ whole genome shotgun (WGS) entry which is preliminary data.</text>
</comment>
<sequence>MREWAHVVVIAGSLGCVSTLLLVCIWRWCHHKQSKTFVEPVSLQSGITKLHQKNDLEFGGGVSAKPLFKWSDHPLLAADAVENGWSRFAFLGHKTSELSPSKRTVLFGLGVCGSASGDQGGEETEAEISWEMCQESVDFMQKIRLNPGLKRIHPNNSSVSFLSVIQSALPLPGPPLGNYSFPQEAYFEITVLYASGSDDYEWNGKNNEGERIKLIQDNSNSKGNHIEEMRAKDKEEGKCESAILSVGLTSGVSVPLKTPGSYAGSISFNSNGSVFLEGMKLVKESEKEEWVGSNKVIGCGYDPRLKKVFFTVGSELVHVIQCYSEEFGAPMYPTLAANLDITVLVNFGQSAFKYGPANVQRTPNPCFITPLVNTPTATLGYDDSKELFSMGRIDSQWRHVVNPKGSYNNNNNGVIDFDDESEADLFEIVLDRS</sequence>
<name>A0AAE1JQA1_9FABA</name>
<keyword evidence="1" id="KW-0472">Membrane</keyword>
<keyword evidence="1" id="KW-1133">Transmembrane helix</keyword>
<feature type="domain" description="B30.2/SPRY" evidence="2">
    <location>
        <begin position="148"/>
        <end position="352"/>
    </location>
</feature>
<dbReference type="EMBL" id="JAWXYG010000004">
    <property type="protein sequence ID" value="KAK4274671.1"/>
    <property type="molecule type" value="Genomic_DNA"/>
</dbReference>
<dbReference type="InterPro" id="IPR043136">
    <property type="entry name" value="B30.2/SPRY_sf"/>
</dbReference>
<accession>A0AAE1JQA1</accession>
<proteinExistence type="predicted"/>
<dbReference type="Proteomes" id="UP001293593">
    <property type="component" value="Unassembled WGS sequence"/>
</dbReference>
<dbReference type="AlphaFoldDB" id="A0AAE1JQA1"/>
<gene>
    <name evidence="3" type="ORF">QN277_017860</name>
</gene>
<feature type="transmembrane region" description="Helical" evidence="1">
    <location>
        <begin position="7"/>
        <end position="28"/>
    </location>
</feature>
<evidence type="ECO:0000256" key="1">
    <source>
        <dbReference type="SAM" id="Phobius"/>
    </source>
</evidence>
<evidence type="ECO:0000313" key="4">
    <source>
        <dbReference type="Proteomes" id="UP001293593"/>
    </source>
</evidence>
<keyword evidence="4" id="KW-1185">Reference proteome</keyword>
<keyword evidence="1" id="KW-0812">Transmembrane</keyword>
<dbReference type="Gene3D" id="2.60.120.920">
    <property type="match status" value="1"/>
</dbReference>
<evidence type="ECO:0000313" key="3">
    <source>
        <dbReference type="EMBL" id="KAK4274671.1"/>
    </source>
</evidence>